<dbReference type="Proteomes" id="UP001500968">
    <property type="component" value="Unassembled WGS sequence"/>
</dbReference>
<organism evidence="1 2">
    <name type="scientific">Flavobacterium cheonhonense</name>
    <dbReference type="NCBI Taxonomy" id="706185"/>
    <lineage>
        <taxon>Bacteria</taxon>
        <taxon>Pseudomonadati</taxon>
        <taxon>Bacteroidota</taxon>
        <taxon>Flavobacteriia</taxon>
        <taxon>Flavobacteriales</taxon>
        <taxon>Flavobacteriaceae</taxon>
        <taxon>Flavobacterium</taxon>
    </lineage>
</organism>
<keyword evidence="2" id="KW-1185">Reference proteome</keyword>
<protein>
    <submittedName>
        <fullName evidence="1">DUF2971 domain-containing protein</fullName>
    </submittedName>
</protein>
<dbReference type="RefSeq" id="WP_324692190.1">
    <property type="nucleotide sequence ID" value="NZ_BAABCR010000012.1"/>
</dbReference>
<reference evidence="2" key="1">
    <citation type="journal article" date="2019" name="Int. J. Syst. Evol. Microbiol.">
        <title>The Global Catalogue of Microorganisms (GCM) 10K type strain sequencing project: providing services to taxonomists for standard genome sequencing and annotation.</title>
        <authorList>
            <consortium name="The Broad Institute Genomics Platform"/>
            <consortium name="The Broad Institute Genome Sequencing Center for Infectious Disease"/>
            <person name="Wu L."/>
            <person name="Ma J."/>
        </authorList>
    </citation>
    <scope>NUCLEOTIDE SEQUENCE [LARGE SCALE GENOMIC DNA]</scope>
    <source>
        <strain evidence="2">JCM 17064</strain>
    </source>
</reference>
<accession>A0ABP7TKK1</accession>
<dbReference type="InterPro" id="IPR021352">
    <property type="entry name" value="DUF2971"/>
</dbReference>
<comment type="caution">
    <text evidence="1">The sequence shown here is derived from an EMBL/GenBank/DDBJ whole genome shotgun (WGS) entry which is preliminary data.</text>
</comment>
<gene>
    <name evidence="1" type="ORF">GCM10022386_07870</name>
</gene>
<name>A0ABP7TKK1_9FLAO</name>
<evidence type="ECO:0000313" key="1">
    <source>
        <dbReference type="EMBL" id="GAA4026925.1"/>
    </source>
</evidence>
<evidence type="ECO:0000313" key="2">
    <source>
        <dbReference type="Proteomes" id="UP001500968"/>
    </source>
</evidence>
<sequence length="473" mass="56089">MYRFRTIENLLGAHQELEKQEIYFAPSDVLNDPMEGLLDVFWKGDSIVWENLLRHYLICLERVFFIYSFSGETHRLTTEDIPIFKNRFQFPTKEYKAVYGEIENYFFGFDYIKQFSIDLAGRNSEIRRDELLIYLKTVHAFAIEAITRVYHKHGLIQMHSKDNGIEALIKFTSNKTSLAKLVADAEGSFPMFKKISSKFFSAAMKTVKEIDFVKLYYEHELSKNKFFVLYNFSELYINKIEELVYPKWYTACFMSDCNNSSVWGHYGDKHQGVCLKFKTYFKEDKQHIDLKRVYGYGEGPIIDMVPHKFRQISYQNKHVAINFFKSIGKYPVWLLRMMWYTDANGNMSAVADSIANDASVKKGWMDYHWANFYTSVTTKLTDWEYENEYRLILTDIFHEYDTIERRKAKYDFNDLEGIIFGIKTSVENKAKIVKIIEAKCKESGRKDFQFYQAYYSRETGKIEHELLRLLKPQ</sequence>
<dbReference type="Pfam" id="PF11185">
    <property type="entry name" value="DUF2971"/>
    <property type="match status" value="1"/>
</dbReference>
<dbReference type="EMBL" id="BAABCR010000012">
    <property type="protein sequence ID" value="GAA4026925.1"/>
    <property type="molecule type" value="Genomic_DNA"/>
</dbReference>
<proteinExistence type="predicted"/>